<dbReference type="Proteomes" id="UP000236752">
    <property type="component" value="Unassembled WGS sequence"/>
</dbReference>
<organism evidence="1 2">
    <name type="scientific">Thalassococcus halodurans</name>
    <dbReference type="NCBI Taxonomy" id="373675"/>
    <lineage>
        <taxon>Bacteria</taxon>
        <taxon>Pseudomonadati</taxon>
        <taxon>Pseudomonadota</taxon>
        <taxon>Alphaproteobacteria</taxon>
        <taxon>Rhodobacterales</taxon>
        <taxon>Roseobacteraceae</taxon>
        <taxon>Thalassococcus</taxon>
    </lineage>
</organism>
<dbReference type="InterPro" id="IPR010921">
    <property type="entry name" value="Trp_repressor/repl_initiator"/>
</dbReference>
<dbReference type="EMBL" id="FNUZ01000001">
    <property type="protein sequence ID" value="SEF47354.1"/>
    <property type="molecule type" value="Genomic_DNA"/>
</dbReference>
<dbReference type="Gene3D" id="1.10.10.10">
    <property type="entry name" value="Winged helix-like DNA-binding domain superfamily/Winged helix DNA-binding domain"/>
    <property type="match status" value="1"/>
</dbReference>
<reference evidence="1 2" key="1">
    <citation type="submission" date="2016-10" db="EMBL/GenBank/DDBJ databases">
        <authorList>
            <person name="de Groot N.N."/>
        </authorList>
    </citation>
    <scope>NUCLEOTIDE SEQUENCE [LARGE SCALE GENOMIC DNA]</scope>
    <source>
        <strain evidence="1 2">DSM 26915</strain>
    </source>
</reference>
<name>A0A1H5SAB7_9RHOB</name>
<dbReference type="SUPFAM" id="SSF48295">
    <property type="entry name" value="TrpR-like"/>
    <property type="match status" value="1"/>
</dbReference>
<accession>A0A1H5SAB7</accession>
<dbReference type="InterPro" id="IPR036388">
    <property type="entry name" value="WH-like_DNA-bd_sf"/>
</dbReference>
<dbReference type="InterPro" id="IPR009534">
    <property type="entry name" value="DUF1153"/>
</dbReference>
<dbReference type="Pfam" id="PF06627">
    <property type="entry name" value="DUF1153"/>
    <property type="match status" value="1"/>
</dbReference>
<gene>
    <name evidence="1" type="ORF">SAMN04488045_0151</name>
</gene>
<dbReference type="AlphaFoldDB" id="A0A1H5SAB7"/>
<sequence length="102" mass="11682">MTANRKRKRHMYLKKIEGPRAVSLPDGTVMTRADLPPTNTVRWVASRKLLVVKGVMFGLITKKQAYEKYDLSEDELGEWISSYLADGKAALHATWHPERNQL</sequence>
<evidence type="ECO:0008006" key="3">
    <source>
        <dbReference type="Google" id="ProtNLM"/>
    </source>
</evidence>
<evidence type="ECO:0000313" key="2">
    <source>
        <dbReference type="Proteomes" id="UP000236752"/>
    </source>
</evidence>
<protein>
    <recommendedName>
        <fullName evidence="3">DUF1153 domain-containing protein</fullName>
    </recommendedName>
</protein>
<proteinExistence type="predicted"/>
<evidence type="ECO:0000313" key="1">
    <source>
        <dbReference type="EMBL" id="SEF47354.1"/>
    </source>
</evidence>
<keyword evidence="2" id="KW-1185">Reference proteome</keyword>
<dbReference type="GO" id="GO:0043565">
    <property type="term" value="F:sequence-specific DNA binding"/>
    <property type="evidence" value="ECO:0007669"/>
    <property type="project" value="InterPro"/>
</dbReference>